<organism evidence="3 4">
    <name type="scientific">Hyaloscypha variabilis (strain UAMH 11265 / GT02V1 / F)</name>
    <name type="common">Meliniomyces variabilis</name>
    <dbReference type="NCBI Taxonomy" id="1149755"/>
    <lineage>
        <taxon>Eukaryota</taxon>
        <taxon>Fungi</taxon>
        <taxon>Dikarya</taxon>
        <taxon>Ascomycota</taxon>
        <taxon>Pezizomycotina</taxon>
        <taxon>Leotiomycetes</taxon>
        <taxon>Helotiales</taxon>
        <taxon>Hyaloscyphaceae</taxon>
        <taxon>Hyaloscypha</taxon>
        <taxon>Hyaloscypha variabilis</taxon>
    </lineage>
</organism>
<dbReference type="Proteomes" id="UP000235786">
    <property type="component" value="Unassembled WGS sequence"/>
</dbReference>
<evidence type="ECO:0000313" key="3">
    <source>
        <dbReference type="EMBL" id="PMD48469.1"/>
    </source>
</evidence>
<keyword evidence="2" id="KW-0732">Signal</keyword>
<evidence type="ECO:0008006" key="5">
    <source>
        <dbReference type="Google" id="ProtNLM"/>
    </source>
</evidence>
<feature type="chain" id="PRO_5014380184" description="Ecp2 effector protein domain-containing protein" evidence="2">
    <location>
        <begin position="19"/>
        <end position="344"/>
    </location>
</feature>
<dbReference type="EMBL" id="KZ613937">
    <property type="protein sequence ID" value="PMD48469.1"/>
    <property type="molecule type" value="Genomic_DNA"/>
</dbReference>
<feature type="region of interest" description="Disordered" evidence="1">
    <location>
        <begin position="171"/>
        <end position="190"/>
    </location>
</feature>
<sequence>MLLNNLLAASCFVCLAQAYVVPSYPGNAAAGFQANPQDTDISALVNRDEEYTPMIHCACGSNTNSGDTQSAISNLKKMIGSSDTPRLIGDLTTTAVADSVIAFICQYDKGDFLTIDVDQYRDYTVAIVSACGENVPGTYSLYGEEPVVNDRHFGYMQYSPGVEAHICDSPDSAPDTTCNPGKGPEDRALPAPATQDIRSVLDMRDEGQKTIHCQCGNTVEESSLTAASSAMQKILEKVTIADGNGNIRLTAVNGDTVAFACLYDLPQGTGIGGNSGGFNQNDWDTVYTTKVKKSCGQFVPGSYSYWFQYSGAQYGFMQYTPNMDKDTSDVVCASPNLQAPASNC</sequence>
<evidence type="ECO:0000313" key="4">
    <source>
        <dbReference type="Proteomes" id="UP000235786"/>
    </source>
</evidence>
<proteinExistence type="predicted"/>
<evidence type="ECO:0000256" key="2">
    <source>
        <dbReference type="SAM" id="SignalP"/>
    </source>
</evidence>
<feature type="signal peptide" evidence="2">
    <location>
        <begin position="1"/>
        <end position="18"/>
    </location>
</feature>
<keyword evidence="4" id="KW-1185">Reference proteome</keyword>
<reference evidence="3 4" key="1">
    <citation type="submission" date="2016-04" db="EMBL/GenBank/DDBJ databases">
        <title>A degradative enzymes factory behind the ericoid mycorrhizal symbiosis.</title>
        <authorList>
            <consortium name="DOE Joint Genome Institute"/>
            <person name="Martino E."/>
            <person name="Morin E."/>
            <person name="Grelet G."/>
            <person name="Kuo A."/>
            <person name="Kohler A."/>
            <person name="Daghino S."/>
            <person name="Barry K."/>
            <person name="Choi C."/>
            <person name="Cichocki N."/>
            <person name="Clum A."/>
            <person name="Copeland A."/>
            <person name="Hainaut M."/>
            <person name="Haridas S."/>
            <person name="Labutti K."/>
            <person name="Lindquist E."/>
            <person name="Lipzen A."/>
            <person name="Khouja H.-R."/>
            <person name="Murat C."/>
            <person name="Ohm R."/>
            <person name="Olson A."/>
            <person name="Spatafora J."/>
            <person name="Veneault-Fourrey C."/>
            <person name="Henrissat B."/>
            <person name="Grigoriev I."/>
            <person name="Martin F."/>
            <person name="Perotto S."/>
        </authorList>
    </citation>
    <scope>NUCLEOTIDE SEQUENCE [LARGE SCALE GENOMIC DNA]</scope>
    <source>
        <strain evidence="3 4">F</strain>
    </source>
</reference>
<name>A0A2J6SCH4_HYAVF</name>
<gene>
    <name evidence="3" type="ORF">L207DRAFT_594780</name>
</gene>
<evidence type="ECO:0000256" key="1">
    <source>
        <dbReference type="SAM" id="MobiDB-lite"/>
    </source>
</evidence>
<accession>A0A2J6SCH4</accession>
<protein>
    <recommendedName>
        <fullName evidence="5">Ecp2 effector protein domain-containing protein</fullName>
    </recommendedName>
</protein>
<dbReference type="AlphaFoldDB" id="A0A2J6SCH4"/>